<dbReference type="Proteomes" id="UP001319045">
    <property type="component" value="Chromosome"/>
</dbReference>
<evidence type="ECO:0000313" key="2">
    <source>
        <dbReference type="Proteomes" id="UP001319045"/>
    </source>
</evidence>
<dbReference type="PANTHER" id="PTHR43667">
    <property type="entry name" value="CYCLOPROPANE-FATTY-ACYL-PHOSPHOLIPID SYNTHASE"/>
    <property type="match status" value="1"/>
</dbReference>
<dbReference type="Gene3D" id="3.40.50.150">
    <property type="entry name" value="Vaccinia Virus protein VP39"/>
    <property type="match status" value="1"/>
</dbReference>
<protein>
    <submittedName>
        <fullName evidence="1">SAM-dependent methyltransferase</fullName>
    </submittedName>
</protein>
<dbReference type="RefSeq" id="WP_207155062.1">
    <property type="nucleotide sequence ID" value="NZ_AP024484.1"/>
</dbReference>
<dbReference type="InterPro" id="IPR050723">
    <property type="entry name" value="CFA/CMAS"/>
</dbReference>
<proteinExistence type="predicted"/>
<dbReference type="InterPro" id="IPR029063">
    <property type="entry name" value="SAM-dependent_MTases_sf"/>
</dbReference>
<dbReference type="PANTHER" id="PTHR43667:SF2">
    <property type="entry name" value="FATTY ACID C-METHYL TRANSFERASE"/>
    <property type="match status" value="1"/>
</dbReference>
<organism evidence="1 2">
    <name type="scientific">Prevotella herbatica</name>
    <dbReference type="NCBI Taxonomy" id="2801997"/>
    <lineage>
        <taxon>Bacteria</taxon>
        <taxon>Pseudomonadati</taxon>
        <taxon>Bacteroidota</taxon>
        <taxon>Bacteroidia</taxon>
        <taxon>Bacteroidales</taxon>
        <taxon>Prevotellaceae</taxon>
        <taxon>Prevotella</taxon>
    </lineage>
</organism>
<keyword evidence="1" id="KW-0808">Transferase</keyword>
<dbReference type="Pfam" id="PF13489">
    <property type="entry name" value="Methyltransf_23"/>
    <property type="match status" value="1"/>
</dbReference>
<dbReference type="GO" id="GO:0032259">
    <property type="term" value="P:methylation"/>
    <property type="evidence" value="ECO:0007669"/>
    <property type="project" value="UniProtKB-KW"/>
</dbReference>
<gene>
    <name evidence="1" type="ORF">prwr041_07660</name>
</gene>
<reference evidence="1 2" key="1">
    <citation type="journal article" date="2022" name="Int. J. Syst. Evol. Microbiol.">
        <title>Prevotella herbatica sp. nov., a plant polysaccharide-decomposing anaerobic bacterium isolated from a methanogenic reactor.</title>
        <authorList>
            <person name="Uek A."/>
            <person name="Tonouchi A."/>
            <person name="Kaku N."/>
            <person name="Ueki K."/>
        </authorList>
    </citation>
    <scope>NUCLEOTIDE SEQUENCE [LARGE SCALE GENOMIC DNA]</scope>
    <source>
        <strain evidence="1 2">WR041</strain>
    </source>
</reference>
<accession>A0ABN6EHR4</accession>
<dbReference type="GO" id="GO:0008168">
    <property type="term" value="F:methyltransferase activity"/>
    <property type="evidence" value="ECO:0007669"/>
    <property type="project" value="UniProtKB-KW"/>
</dbReference>
<evidence type="ECO:0000313" key="1">
    <source>
        <dbReference type="EMBL" id="BCS84873.1"/>
    </source>
</evidence>
<dbReference type="EMBL" id="AP024484">
    <property type="protein sequence ID" value="BCS84873.1"/>
    <property type="molecule type" value="Genomic_DNA"/>
</dbReference>
<dbReference type="CDD" id="cd02440">
    <property type="entry name" value="AdoMet_MTases"/>
    <property type="match status" value="1"/>
</dbReference>
<dbReference type="SUPFAM" id="SSF53335">
    <property type="entry name" value="S-adenosyl-L-methionine-dependent methyltransferases"/>
    <property type="match status" value="1"/>
</dbReference>
<keyword evidence="1" id="KW-0489">Methyltransferase</keyword>
<sequence>MQARHLDRKRYFEDSAITSAHYYFPYIEKFHPINKDNRVLEIGCGEGGNLKPFAKAGCRVIGIDMAQIRIELARHFFAVEGLEGDFECDDFLKIPIPREDKEKFDIIILHDVIEHVPDKYAFIAYTHKFMRADGILFVAFPAWQMPFGGHQQICRNRIWSKIPFFHLLPYSWYRFILKKFAGEEEATIKELLYIKKCRCSIERFEKVIKTVDLTILNRKLWLINPHYQQKFGLNPKKLCLPISQIPYLRNFCSTSCFYLLKK</sequence>
<keyword evidence="2" id="KW-1185">Reference proteome</keyword>
<name>A0ABN6EHR4_9BACT</name>